<dbReference type="Gene3D" id="1.20.1280.50">
    <property type="match status" value="1"/>
</dbReference>
<comment type="caution">
    <text evidence="2">The sequence shown here is derived from an EMBL/GenBank/DDBJ whole genome shotgun (WGS) entry which is preliminary data.</text>
</comment>
<dbReference type="PANTHER" id="PTHR31293">
    <property type="entry name" value="RNI-LIKE SUPERFAMILY PROTEIN"/>
    <property type="match status" value="1"/>
</dbReference>
<dbReference type="InterPro" id="IPR001810">
    <property type="entry name" value="F-box_dom"/>
</dbReference>
<feature type="domain" description="F-box" evidence="1">
    <location>
        <begin position="30"/>
        <end position="83"/>
    </location>
</feature>
<gene>
    <name evidence="2" type="ORF">Fmac_018848</name>
</gene>
<dbReference type="Pfam" id="PF00646">
    <property type="entry name" value="F-box"/>
    <property type="match status" value="1"/>
</dbReference>
<evidence type="ECO:0000313" key="2">
    <source>
        <dbReference type="EMBL" id="KAL2331267.1"/>
    </source>
</evidence>
<evidence type="ECO:0000313" key="3">
    <source>
        <dbReference type="Proteomes" id="UP001603857"/>
    </source>
</evidence>
<dbReference type="AlphaFoldDB" id="A0ABD1M678"/>
<sequence length="337" mass="38102">MLESSASFDIITISARKQNLLKRQKINENEDMMNKLPEPLISRILSLLPTKDAVRTSVLSKKWVFRWTFITKLALDDAVFYSPKKKTGVNMSFTNFVYRVFLLTQNISLESFSLVIANQYDASLLNTCISNILRRAVKSLHIRTRFKMPVSSLTSHSLFKSTLLEELVLSMESCAIRVATGYVYFGFLRLLKLSGISFTPDPNLNCLKLSLPVLKVFESTNCTWLNVKVVDLKAPLLERVIVVQNGKSMSYGTPKCAIMKISASNLTEFSYSGDGYISHYLGLSNSSLAHNASLNVTVNQFPINKDPETKTRVFWLLKQFSQVKYLKFMGCEVSILP</sequence>
<organism evidence="2 3">
    <name type="scientific">Flemingia macrophylla</name>
    <dbReference type="NCBI Taxonomy" id="520843"/>
    <lineage>
        <taxon>Eukaryota</taxon>
        <taxon>Viridiplantae</taxon>
        <taxon>Streptophyta</taxon>
        <taxon>Embryophyta</taxon>
        <taxon>Tracheophyta</taxon>
        <taxon>Spermatophyta</taxon>
        <taxon>Magnoliopsida</taxon>
        <taxon>eudicotyledons</taxon>
        <taxon>Gunneridae</taxon>
        <taxon>Pentapetalae</taxon>
        <taxon>rosids</taxon>
        <taxon>fabids</taxon>
        <taxon>Fabales</taxon>
        <taxon>Fabaceae</taxon>
        <taxon>Papilionoideae</taxon>
        <taxon>50 kb inversion clade</taxon>
        <taxon>NPAAA clade</taxon>
        <taxon>indigoferoid/millettioid clade</taxon>
        <taxon>Phaseoleae</taxon>
        <taxon>Flemingia</taxon>
    </lineage>
</organism>
<keyword evidence="3" id="KW-1185">Reference proteome</keyword>
<evidence type="ECO:0000259" key="1">
    <source>
        <dbReference type="PROSITE" id="PS50181"/>
    </source>
</evidence>
<dbReference type="EMBL" id="JBGMDY010000006">
    <property type="protein sequence ID" value="KAL2331267.1"/>
    <property type="molecule type" value="Genomic_DNA"/>
</dbReference>
<dbReference type="InterPro" id="IPR053781">
    <property type="entry name" value="F-box_AtFBL13-like"/>
</dbReference>
<reference evidence="2 3" key="1">
    <citation type="submission" date="2024-08" db="EMBL/GenBank/DDBJ databases">
        <title>Insights into the chromosomal genome structure of Flemingia macrophylla.</title>
        <authorList>
            <person name="Ding Y."/>
            <person name="Zhao Y."/>
            <person name="Bi W."/>
            <person name="Wu M."/>
            <person name="Zhao G."/>
            <person name="Gong Y."/>
            <person name="Li W."/>
            <person name="Zhang P."/>
        </authorList>
    </citation>
    <scope>NUCLEOTIDE SEQUENCE [LARGE SCALE GENOMIC DNA]</scope>
    <source>
        <strain evidence="2">DYQJB</strain>
        <tissue evidence="2">Leaf</tissue>
    </source>
</reference>
<dbReference type="Proteomes" id="UP001603857">
    <property type="component" value="Unassembled WGS sequence"/>
</dbReference>
<dbReference type="InterPro" id="IPR055294">
    <property type="entry name" value="FBL60-like"/>
</dbReference>
<dbReference type="CDD" id="cd22160">
    <property type="entry name" value="F-box_AtFBL13-like"/>
    <property type="match status" value="1"/>
</dbReference>
<protein>
    <recommendedName>
        <fullName evidence="1">F-box domain-containing protein</fullName>
    </recommendedName>
</protein>
<proteinExistence type="predicted"/>
<dbReference type="SUPFAM" id="SSF81383">
    <property type="entry name" value="F-box domain"/>
    <property type="match status" value="1"/>
</dbReference>
<name>A0ABD1M678_9FABA</name>
<dbReference type="PROSITE" id="PS50181">
    <property type="entry name" value="FBOX"/>
    <property type="match status" value="1"/>
</dbReference>
<dbReference type="PANTHER" id="PTHR31293:SF12">
    <property type="entry name" value="RNI-LIKE SUPERFAMILY PROTEIN"/>
    <property type="match status" value="1"/>
</dbReference>
<accession>A0ABD1M678</accession>
<dbReference type="InterPro" id="IPR036047">
    <property type="entry name" value="F-box-like_dom_sf"/>
</dbReference>